<feature type="region of interest" description="Disordered" evidence="1">
    <location>
        <begin position="19"/>
        <end position="103"/>
    </location>
</feature>
<dbReference type="AlphaFoldDB" id="D4D9M1"/>
<dbReference type="HOGENOM" id="CLU_1887261_0_0_1"/>
<evidence type="ECO:0000313" key="3">
    <source>
        <dbReference type="Proteomes" id="UP000008383"/>
    </source>
</evidence>
<proteinExistence type="predicted"/>
<feature type="compositionally biased region" description="Basic and acidic residues" evidence="1">
    <location>
        <begin position="78"/>
        <end position="87"/>
    </location>
</feature>
<evidence type="ECO:0000256" key="1">
    <source>
        <dbReference type="SAM" id="MobiDB-lite"/>
    </source>
</evidence>
<dbReference type="EMBL" id="ACYE01000196">
    <property type="protein sequence ID" value="EFE41455.1"/>
    <property type="molecule type" value="Genomic_DNA"/>
</dbReference>
<dbReference type="Proteomes" id="UP000008383">
    <property type="component" value="Unassembled WGS sequence"/>
</dbReference>
<dbReference type="RefSeq" id="XP_003022073.1">
    <property type="nucleotide sequence ID" value="XM_003022027.1"/>
</dbReference>
<evidence type="ECO:0000313" key="2">
    <source>
        <dbReference type="EMBL" id="EFE41455.1"/>
    </source>
</evidence>
<reference evidence="3" key="1">
    <citation type="journal article" date="2011" name="Genome Biol.">
        <title>Comparative and functional genomics provide insights into the pathogenicity of dermatophytic fungi.</title>
        <authorList>
            <person name="Burmester A."/>
            <person name="Shelest E."/>
            <person name="Gloeckner G."/>
            <person name="Heddergott C."/>
            <person name="Schindler S."/>
            <person name="Staib P."/>
            <person name="Heidel A."/>
            <person name="Felder M."/>
            <person name="Petzold A."/>
            <person name="Szafranski K."/>
            <person name="Feuermann M."/>
            <person name="Pedruzzi I."/>
            <person name="Priebe S."/>
            <person name="Groth M."/>
            <person name="Winkler R."/>
            <person name="Li W."/>
            <person name="Kniemeyer O."/>
            <person name="Schroeckh V."/>
            <person name="Hertweck C."/>
            <person name="Hube B."/>
            <person name="White T.C."/>
            <person name="Platzer M."/>
            <person name="Guthke R."/>
            <person name="Heitman J."/>
            <person name="Woestemeyer J."/>
            <person name="Zipfel P.F."/>
            <person name="Monod M."/>
            <person name="Brakhage A.A."/>
        </authorList>
    </citation>
    <scope>NUCLEOTIDE SEQUENCE [LARGE SCALE GENOMIC DNA]</scope>
    <source>
        <strain evidence="3">HKI 0517</strain>
    </source>
</reference>
<comment type="caution">
    <text evidence="2">The sequence shown here is derived from an EMBL/GenBank/DDBJ whole genome shotgun (WGS) entry which is preliminary data.</text>
</comment>
<accession>D4D9M1</accession>
<sequence length="135" mass="15401">MPRSGRGLWVTKEDDVDAGWLCKTRENNGQRDTRRELYDKESESEGDGGRVDGNGDDERDKRKKVVGKRVKRKRKRKRESERLRRESEDEEKDEQVDPGGGISKCAVQRLGGAAFFEGWLALNNNNNTTAFQGTK</sequence>
<dbReference type="KEGG" id="tve:TRV_03814"/>
<protein>
    <submittedName>
        <fullName evidence="2">Uncharacterized protein</fullName>
    </submittedName>
</protein>
<feature type="compositionally biased region" description="Basic and acidic residues" evidence="1">
    <location>
        <begin position="23"/>
        <end position="50"/>
    </location>
</feature>
<gene>
    <name evidence="2" type="ORF">TRV_03814</name>
</gene>
<keyword evidence="3" id="KW-1185">Reference proteome</keyword>
<feature type="compositionally biased region" description="Basic residues" evidence="1">
    <location>
        <begin position="61"/>
        <end position="77"/>
    </location>
</feature>
<name>D4D9M1_TRIVH</name>
<dbReference type="GeneID" id="9578957"/>
<organism evidence="2 3">
    <name type="scientific">Trichophyton verrucosum (strain HKI 0517)</name>
    <dbReference type="NCBI Taxonomy" id="663202"/>
    <lineage>
        <taxon>Eukaryota</taxon>
        <taxon>Fungi</taxon>
        <taxon>Dikarya</taxon>
        <taxon>Ascomycota</taxon>
        <taxon>Pezizomycotina</taxon>
        <taxon>Eurotiomycetes</taxon>
        <taxon>Eurotiomycetidae</taxon>
        <taxon>Onygenales</taxon>
        <taxon>Arthrodermataceae</taxon>
        <taxon>Trichophyton</taxon>
    </lineage>
</organism>